<keyword evidence="1" id="KW-0732">Signal</keyword>
<sequence length="183" mass="19540">MRSDRGSSKRLRAFGLAGAAVFGLALVQAPASSAEDGAGGDVGTLATSYVGDTCNPEGIRDCLYLHYNSYDGTYLEPEGACHMTNRNISRHWGIENGSNDTRYVFRDYQPAANPDCWDASGDGQGLVNNAASYFNADCVSYQIYAGNSGQGHSQMLRYGNELGGPLASGIKNDNQSHYTRSGC</sequence>
<dbReference type="Proteomes" id="UP001183246">
    <property type="component" value="Unassembled WGS sequence"/>
</dbReference>
<proteinExistence type="predicted"/>
<feature type="chain" id="PRO_5047062400" description="Peptidase inhibitor family I36" evidence="1">
    <location>
        <begin position="35"/>
        <end position="183"/>
    </location>
</feature>
<dbReference type="RefSeq" id="WP_311705688.1">
    <property type="nucleotide sequence ID" value="NZ_JAVREL010000010.1"/>
</dbReference>
<comment type="caution">
    <text evidence="2">The sequence shown here is derived from an EMBL/GenBank/DDBJ whole genome shotgun (WGS) entry which is preliminary data.</text>
</comment>
<reference evidence="3" key="1">
    <citation type="submission" date="2023-07" db="EMBL/GenBank/DDBJ databases">
        <title>30 novel species of actinomycetes from the DSMZ collection.</title>
        <authorList>
            <person name="Nouioui I."/>
        </authorList>
    </citation>
    <scope>NUCLEOTIDE SEQUENCE [LARGE SCALE GENOMIC DNA]</scope>
    <source>
        <strain evidence="3">DSM 44938</strain>
    </source>
</reference>
<gene>
    <name evidence="2" type="ORF">RM590_18340</name>
</gene>
<dbReference type="EMBL" id="JAVREL010000010">
    <property type="protein sequence ID" value="MDT0344556.1"/>
    <property type="molecule type" value="Genomic_DNA"/>
</dbReference>
<evidence type="ECO:0000313" key="2">
    <source>
        <dbReference type="EMBL" id="MDT0344556.1"/>
    </source>
</evidence>
<accession>A0ABU2MSE3</accession>
<evidence type="ECO:0000256" key="1">
    <source>
        <dbReference type="SAM" id="SignalP"/>
    </source>
</evidence>
<name>A0ABU2MSE3_9ACTN</name>
<evidence type="ECO:0008006" key="4">
    <source>
        <dbReference type="Google" id="ProtNLM"/>
    </source>
</evidence>
<feature type="signal peptide" evidence="1">
    <location>
        <begin position="1"/>
        <end position="34"/>
    </location>
</feature>
<protein>
    <recommendedName>
        <fullName evidence="4">Peptidase inhibitor family I36</fullName>
    </recommendedName>
</protein>
<evidence type="ECO:0000313" key="3">
    <source>
        <dbReference type="Proteomes" id="UP001183246"/>
    </source>
</evidence>
<keyword evidence="3" id="KW-1185">Reference proteome</keyword>
<organism evidence="2 3">
    <name type="scientific">Streptomyces litchfieldiae</name>
    <dbReference type="NCBI Taxonomy" id="3075543"/>
    <lineage>
        <taxon>Bacteria</taxon>
        <taxon>Bacillati</taxon>
        <taxon>Actinomycetota</taxon>
        <taxon>Actinomycetes</taxon>
        <taxon>Kitasatosporales</taxon>
        <taxon>Streptomycetaceae</taxon>
        <taxon>Streptomyces</taxon>
    </lineage>
</organism>